<evidence type="ECO:0000256" key="1">
    <source>
        <dbReference type="SAM" id="MobiDB-lite"/>
    </source>
</evidence>
<evidence type="ECO:0000256" key="2">
    <source>
        <dbReference type="SAM" id="Phobius"/>
    </source>
</evidence>
<feature type="compositionally biased region" description="Pro residues" evidence="1">
    <location>
        <begin position="25"/>
        <end position="42"/>
    </location>
</feature>
<dbReference type="Pfam" id="PF14494">
    <property type="entry name" value="DUF4436"/>
    <property type="match status" value="1"/>
</dbReference>
<evidence type="ECO:0000313" key="4">
    <source>
        <dbReference type="Proteomes" id="UP000240988"/>
    </source>
</evidence>
<keyword evidence="2" id="KW-0472">Membrane</keyword>
<keyword evidence="2 3" id="KW-0812">Transmembrane</keyword>
<dbReference type="STRING" id="1841860.GCA_900157375_00644"/>
<sequence>MPPPARAKPRNGRGKRPMTADTSQLPPPPPPDDDAPPPQSEPEPPHTRLGRFHAAFNRHRSRITISVGIVLMVIGAYTLSLFAVHYLQRSAGPLPALDLSEGGGNYTIVQLRLDELKTTANRLTVDVLVYPPDSTYDKRFDVLSKDVAVRLYPTSDLGDLVFPVGKAPAQVQTKIEAHGDPGNWPFDQYKTEKISADTFIGSGDGRRKFQGRVEVTGSLEGWDVAVTRVTDTGELAPAGDDDAGLVITLKRAKGPLVFDMAIIAVLIALPTLALWVAIPMVMGRRKFVPPFGTWYAAMLFAVVPLRNFLPGSPPPGSWIDQAVVQWVLIGLGTAMTLYIIAWFRQGD</sequence>
<accession>A0A2U3NN39</accession>
<feature type="transmembrane region" description="Helical" evidence="2">
    <location>
        <begin position="63"/>
        <end position="87"/>
    </location>
</feature>
<dbReference type="AlphaFoldDB" id="A0A2U3NN39"/>
<keyword evidence="4" id="KW-1185">Reference proteome</keyword>
<keyword evidence="2" id="KW-1133">Transmembrane helix</keyword>
<dbReference type="PANTHER" id="PTHR37330">
    <property type="entry name" value="CONSERVED TRANSMEMBRANE PROTEIN-RELATED"/>
    <property type="match status" value="1"/>
</dbReference>
<dbReference type="InterPro" id="IPR027948">
    <property type="entry name" value="DUF4436"/>
</dbReference>
<protein>
    <submittedName>
        <fullName evidence="3">Transmembrane protein</fullName>
    </submittedName>
</protein>
<gene>
    <name evidence="3" type="ORF">MRAB57_642</name>
</gene>
<dbReference type="Proteomes" id="UP000240988">
    <property type="component" value="Unassembled WGS sequence"/>
</dbReference>
<proteinExistence type="predicted"/>
<feature type="transmembrane region" description="Helical" evidence="2">
    <location>
        <begin position="287"/>
        <end position="303"/>
    </location>
</feature>
<reference evidence="3 4" key="1">
    <citation type="submission" date="2017-01" db="EMBL/GenBank/DDBJ databases">
        <authorList>
            <consortium name="Urmite Genomes"/>
        </authorList>
    </citation>
    <scope>NUCLEOTIDE SEQUENCE [LARGE SCALE GENOMIC DNA]</scope>
    <source>
        <strain evidence="3 4">AB57</strain>
    </source>
</reference>
<feature type="compositionally biased region" description="Basic residues" evidence="1">
    <location>
        <begin position="7"/>
        <end position="16"/>
    </location>
</feature>
<feature type="transmembrane region" description="Helical" evidence="2">
    <location>
        <begin position="323"/>
        <end position="343"/>
    </location>
</feature>
<dbReference type="EMBL" id="FUFA01000002">
    <property type="protein sequence ID" value="SPM32843.1"/>
    <property type="molecule type" value="Genomic_DNA"/>
</dbReference>
<dbReference type="PANTHER" id="PTHR37330:SF1">
    <property type="entry name" value="CONSERVED TRANSMEMBRANE PROTEIN-RELATED"/>
    <property type="match status" value="1"/>
</dbReference>
<feature type="transmembrane region" description="Helical" evidence="2">
    <location>
        <begin position="256"/>
        <end position="278"/>
    </location>
</feature>
<evidence type="ECO:0000313" key="3">
    <source>
        <dbReference type="EMBL" id="SPM32843.1"/>
    </source>
</evidence>
<organism evidence="3 4">
    <name type="scientific">Mycobacterium rhizamassiliense</name>
    <dbReference type="NCBI Taxonomy" id="1841860"/>
    <lineage>
        <taxon>Bacteria</taxon>
        <taxon>Bacillati</taxon>
        <taxon>Actinomycetota</taxon>
        <taxon>Actinomycetes</taxon>
        <taxon>Mycobacteriales</taxon>
        <taxon>Mycobacteriaceae</taxon>
        <taxon>Mycobacterium</taxon>
    </lineage>
</organism>
<feature type="region of interest" description="Disordered" evidence="1">
    <location>
        <begin position="1"/>
        <end position="49"/>
    </location>
</feature>
<name>A0A2U3NN39_9MYCO</name>